<reference evidence="1" key="1">
    <citation type="submission" date="2024-02" db="EMBL/GenBank/DDBJ databases">
        <title>Tomenella chthoni gen. nov. sp. nov., a member of the family Jonesiaceae isolated from bat guano.</title>
        <authorList>
            <person name="Miller S.L."/>
            <person name="King J."/>
            <person name="Sankaranarayanan K."/>
            <person name="Lawson P.A."/>
        </authorList>
    </citation>
    <scope>NUCLEOTIDE SEQUENCE</scope>
    <source>
        <strain evidence="1">BS-20</strain>
    </source>
</reference>
<accession>A0AAU7DT54</accession>
<evidence type="ECO:0000313" key="1">
    <source>
        <dbReference type="EMBL" id="XBH20255.1"/>
    </source>
</evidence>
<protein>
    <submittedName>
        <fullName evidence="1">Uncharacterized protein</fullName>
    </submittedName>
</protein>
<organism evidence="1">
    <name type="scientific">Jonesiaceae bacterium BS-20</name>
    <dbReference type="NCBI Taxonomy" id="3120821"/>
    <lineage>
        <taxon>Bacteria</taxon>
        <taxon>Bacillati</taxon>
        <taxon>Actinomycetota</taxon>
        <taxon>Actinomycetes</taxon>
        <taxon>Micrococcales</taxon>
        <taxon>Jonesiaceae</taxon>
    </lineage>
</organism>
<name>A0AAU7DT54_9MICO</name>
<dbReference type="AlphaFoldDB" id="A0AAU7DT54"/>
<proteinExistence type="predicted"/>
<dbReference type="EMBL" id="CP146203">
    <property type="protein sequence ID" value="XBH20255.1"/>
    <property type="molecule type" value="Genomic_DNA"/>
</dbReference>
<sequence length="240" mass="27030">MQVPGLTSTTFVKPTYLDLAFIHSGHVYIRLLARNHWKLASAEFHVTDRAAIIETLSHWSSGTFSESVQEPYVTPITTHDYRNGFKAVLSEGEYQSTQSFAPTWEPLQSAFTRGLAGGRGIEDPEAASSFAHEAAQQFAAFFTATQKLCKAQLATGQYGHVLAGYLETTMSKVAPSDQSYYHEWQQTIGAELRGREYLRLAQDPQVRHFYCAILSRGQQLYNWSQMRSRLGISSSFEDRM</sequence>
<gene>
    <name evidence="1" type="ORF">V5R04_08290</name>
</gene>